<evidence type="ECO:0000256" key="4">
    <source>
        <dbReference type="ARBA" id="ARBA00022544"/>
    </source>
</evidence>
<dbReference type="PANTHER" id="PTHR34975">
    <property type="entry name" value="SPORE GERMINATION PROTEIN A2"/>
    <property type="match status" value="1"/>
</dbReference>
<dbReference type="Proteomes" id="UP001597218">
    <property type="component" value="Unassembled WGS sequence"/>
</dbReference>
<evidence type="ECO:0000256" key="7">
    <source>
        <dbReference type="ARBA" id="ARBA00023136"/>
    </source>
</evidence>
<protein>
    <submittedName>
        <fullName evidence="9">GerAB/ArcD/ProY family transporter</fullName>
    </submittedName>
</protein>
<keyword evidence="10" id="KW-1185">Reference proteome</keyword>
<comment type="subcellular location">
    <subcellularLocation>
        <location evidence="1">Membrane</location>
        <topology evidence="1">Multi-pass membrane protein</topology>
    </subcellularLocation>
</comment>
<evidence type="ECO:0000256" key="1">
    <source>
        <dbReference type="ARBA" id="ARBA00004141"/>
    </source>
</evidence>
<feature type="transmembrane region" description="Helical" evidence="8">
    <location>
        <begin position="15"/>
        <end position="34"/>
    </location>
</feature>
<accession>A0ABW4SJI6</accession>
<feature type="transmembrane region" description="Helical" evidence="8">
    <location>
        <begin position="118"/>
        <end position="137"/>
    </location>
</feature>
<feature type="transmembrane region" description="Helical" evidence="8">
    <location>
        <begin position="46"/>
        <end position="68"/>
    </location>
</feature>
<feature type="transmembrane region" description="Helical" evidence="8">
    <location>
        <begin position="144"/>
        <end position="166"/>
    </location>
</feature>
<evidence type="ECO:0000313" key="10">
    <source>
        <dbReference type="Proteomes" id="UP001597218"/>
    </source>
</evidence>
<feature type="transmembrane region" description="Helical" evidence="8">
    <location>
        <begin position="224"/>
        <end position="244"/>
    </location>
</feature>
<comment type="caution">
    <text evidence="9">The sequence shown here is derived from an EMBL/GenBank/DDBJ whole genome shotgun (WGS) entry which is preliminary data.</text>
</comment>
<keyword evidence="6 8" id="KW-1133">Transmembrane helix</keyword>
<keyword evidence="4" id="KW-0309">Germination</keyword>
<feature type="transmembrane region" description="Helical" evidence="8">
    <location>
        <begin position="88"/>
        <end position="112"/>
    </location>
</feature>
<organism evidence="9 10">
    <name type="scientific">Sporosarcina siberiensis</name>
    <dbReference type="NCBI Taxonomy" id="1365606"/>
    <lineage>
        <taxon>Bacteria</taxon>
        <taxon>Bacillati</taxon>
        <taxon>Bacillota</taxon>
        <taxon>Bacilli</taxon>
        <taxon>Bacillales</taxon>
        <taxon>Caryophanaceae</taxon>
        <taxon>Sporosarcina</taxon>
    </lineage>
</organism>
<evidence type="ECO:0000256" key="2">
    <source>
        <dbReference type="ARBA" id="ARBA00007998"/>
    </source>
</evidence>
<feature type="transmembrane region" description="Helical" evidence="8">
    <location>
        <begin position="273"/>
        <end position="296"/>
    </location>
</feature>
<dbReference type="RefSeq" id="WP_381539328.1">
    <property type="nucleotide sequence ID" value="NZ_JBHUGI010000034.1"/>
</dbReference>
<dbReference type="Pfam" id="PF03845">
    <property type="entry name" value="Spore_permease"/>
    <property type="match status" value="1"/>
</dbReference>
<keyword evidence="3" id="KW-0813">Transport</keyword>
<dbReference type="PANTHER" id="PTHR34975:SF2">
    <property type="entry name" value="SPORE GERMINATION PROTEIN A2"/>
    <property type="match status" value="1"/>
</dbReference>
<dbReference type="Gene3D" id="1.20.1740.10">
    <property type="entry name" value="Amino acid/polyamine transporter I"/>
    <property type="match status" value="1"/>
</dbReference>
<keyword evidence="7 8" id="KW-0472">Membrane</keyword>
<keyword evidence="5 8" id="KW-0812">Transmembrane</keyword>
<name>A0ABW4SJI6_9BACL</name>
<dbReference type="NCBIfam" id="TIGR00912">
    <property type="entry name" value="2A0309"/>
    <property type="match status" value="1"/>
</dbReference>
<dbReference type="EMBL" id="JBHUGI010000034">
    <property type="protein sequence ID" value="MFD1929304.1"/>
    <property type="molecule type" value="Genomic_DNA"/>
</dbReference>
<reference evidence="10" key="1">
    <citation type="journal article" date="2019" name="Int. J. Syst. Evol. Microbiol.">
        <title>The Global Catalogue of Microorganisms (GCM) 10K type strain sequencing project: providing services to taxonomists for standard genome sequencing and annotation.</title>
        <authorList>
            <consortium name="The Broad Institute Genomics Platform"/>
            <consortium name="The Broad Institute Genome Sequencing Center for Infectious Disease"/>
            <person name="Wu L."/>
            <person name="Ma J."/>
        </authorList>
    </citation>
    <scope>NUCLEOTIDE SEQUENCE [LARGE SCALE GENOMIC DNA]</scope>
    <source>
        <strain evidence="10">CGMCC 4.7177</strain>
    </source>
</reference>
<sequence>MEINIKIKKSLRIRAFQLFFIMLGIQTGVGILGAPRYIFEKSHHDAWVSVLIAFVYMLIVLWAMFLILSQYENSDIFGIQVDIFGKWFGKFLGTIYLFCFAAELLSVLLSYIEVIQVFIYPSIPPYVMALLLLILTVSTVSGGIRVVVGVVFIFLLLALSILSLLYDPISRMEITHFLPMFDASFTELLKGAKTTTYTFLGLEILFIIYPFIDNKQNAKLPAYLGVSASAFLVLLATVISIGYYSPYDFDTMKWPVLSIFKSVSYSFMERFDYFVVIEWMMHVIPTMVLLMWAITYGTKRLYAIPQKTTLYVVAICLLLISSFIKQSYKIENITNRISEVGFWIIFVYPIVLLPIVLIKKKRQKPKGSAN</sequence>
<feature type="transmembrane region" description="Helical" evidence="8">
    <location>
        <begin position="340"/>
        <end position="358"/>
    </location>
</feature>
<feature type="transmembrane region" description="Helical" evidence="8">
    <location>
        <begin position="308"/>
        <end position="328"/>
    </location>
</feature>
<evidence type="ECO:0000313" key="9">
    <source>
        <dbReference type="EMBL" id="MFD1929304.1"/>
    </source>
</evidence>
<proteinExistence type="inferred from homology"/>
<evidence type="ECO:0000256" key="3">
    <source>
        <dbReference type="ARBA" id="ARBA00022448"/>
    </source>
</evidence>
<evidence type="ECO:0000256" key="8">
    <source>
        <dbReference type="SAM" id="Phobius"/>
    </source>
</evidence>
<dbReference type="InterPro" id="IPR004761">
    <property type="entry name" value="Spore_GerAB"/>
</dbReference>
<evidence type="ECO:0000256" key="6">
    <source>
        <dbReference type="ARBA" id="ARBA00022989"/>
    </source>
</evidence>
<evidence type="ECO:0000256" key="5">
    <source>
        <dbReference type="ARBA" id="ARBA00022692"/>
    </source>
</evidence>
<comment type="similarity">
    <text evidence="2">Belongs to the amino acid-polyamine-organocation (APC) superfamily. Spore germination protein (SGP) (TC 2.A.3.9) family.</text>
</comment>
<gene>
    <name evidence="9" type="ORF">ACFSFY_14780</name>
</gene>